<dbReference type="InterPro" id="IPR012907">
    <property type="entry name" value="Peptidase_S11_C"/>
</dbReference>
<dbReference type="SUPFAM" id="SSF69189">
    <property type="entry name" value="Penicillin-binding protein associated domain"/>
    <property type="match status" value="1"/>
</dbReference>
<accession>A0ABT0PIV6</accession>
<evidence type="ECO:0000256" key="1">
    <source>
        <dbReference type="ARBA" id="ARBA00003217"/>
    </source>
</evidence>
<evidence type="ECO:0000256" key="4">
    <source>
        <dbReference type="ARBA" id="ARBA00012448"/>
    </source>
</evidence>
<reference evidence="16 17" key="1">
    <citation type="submission" date="2022-05" db="EMBL/GenBank/DDBJ databases">
        <authorList>
            <person name="Park J.-S."/>
        </authorList>
    </citation>
    <scope>NUCLEOTIDE SEQUENCE [LARGE SCALE GENOMIC DNA]</scope>
    <source>
        <strain evidence="16 17">2012CJ34-2</strain>
    </source>
</reference>
<dbReference type="PANTHER" id="PTHR21581:SF6">
    <property type="entry name" value="TRAFFICKING PROTEIN PARTICLE COMPLEX SUBUNIT 12"/>
    <property type="match status" value="1"/>
</dbReference>
<name>A0ABT0PIV6_9GAMM</name>
<keyword evidence="5 16" id="KW-0121">Carboxypeptidase</keyword>
<protein>
    <recommendedName>
        <fullName evidence="4">serine-type D-Ala-D-Ala carboxypeptidase</fullName>
        <ecNumber evidence="4">3.4.16.4</ecNumber>
    </recommendedName>
</protein>
<evidence type="ECO:0000256" key="5">
    <source>
        <dbReference type="ARBA" id="ARBA00022645"/>
    </source>
</evidence>
<keyword evidence="7 14" id="KW-0732">Signal</keyword>
<dbReference type="InterPro" id="IPR018044">
    <property type="entry name" value="Peptidase_S11"/>
</dbReference>
<keyword evidence="9" id="KW-0133">Cell shape</keyword>
<comment type="caution">
    <text evidence="16">The sequence shown here is derived from an EMBL/GenBank/DDBJ whole genome shotgun (WGS) entry which is preliminary data.</text>
</comment>
<dbReference type="GO" id="GO:0004180">
    <property type="term" value="F:carboxypeptidase activity"/>
    <property type="evidence" value="ECO:0007669"/>
    <property type="project" value="UniProtKB-KW"/>
</dbReference>
<evidence type="ECO:0000256" key="7">
    <source>
        <dbReference type="ARBA" id="ARBA00022729"/>
    </source>
</evidence>
<comment type="catalytic activity">
    <reaction evidence="12">
        <text>Preferential cleavage: (Ac)2-L-Lys-D-Ala-|-D-Ala. Also transpeptidation of peptidyl-alanyl moieties that are N-acyl substituents of D-alanine.</text>
        <dbReference type="EC" id="3.4.16.4"/>
    </reaction>
</comment>
<dbReference type="Proteomes" id="UP001203338">
    <property type="component" value="Unassembled WGS sequence"/>
</dbReference>
<dbReference type="RefSeq" id="WP_249700862.1">
    <property type="nucleotide sequence ID" value="NZ_JAMFLX010000023.1"/>
</dbReference>
<feature type="domain" description="Peptidase S11 D-Ala-D-Ala carboxypeptidase A C-terminal" evidence="15">
    <location>
        <begin position="279"/>
        <end position="369"/>
    </location>
</feature>
<evidence type="ECO:0000259" key="15">
    <source>
        <dbReference type="SMART" id="SM00936"/>
    </source>
</evidence>
<evidence type="ECO:0000256" key="8">
    <source>
        <dbReference type="ARBA" id="ARBA00022801"/>
    </source>
</evidence>
<evidence type="ECO:0000256" key="6">
    <source>
        <dbReference type="ARBA" id="ARBA00022670"/>
    </source>
</evidence>
<dbReference type="InterPro" id="IPR037167">
    <property type="entry name" value="Peptidase_S11_C_sf"/>
</dbReference>
<evidence type="ECO:0000256" key="14">
    <source>
        <dbReference type="SAM" id="SignalP"/>
    </source>
</evidence>
<dbReference type="SMART" id="SM00936">
    <property type="entry name" value="PBP5_C"/>
    <property type="match status" value="1"/>
</dbReference>
<gene>
    <name evidence="16" type="ORF">M3P05_15465</name>
</gene>
<evidence type="ECO:0000256" key="11">
    <source>
        <dbReference type="ARBA" id="ARBA00023316"/>
    </source>
</evidence>
<organism evidence="16 17">
    <name type="scientific">Parendozoicomonas callyspongiae</name>
    <dbReference type="NCBI Taxonomy" id="2942213"/>
    <lineage>
        <taxon>Bacteria</taxon>
        <taxon>Pseudomonadati</taxon>
        <taxon>Pseudomonadota</taxon>
        <taxon>Gammaproteobacteria</taxon>
        <taxon>Oceanospirillales</taxon>
        <taxon>Endozoicomonadaceae</taxon>
        <taxon>Parendozoicomonas</taxon>
    </lineage>
</organism>
<dbReference type="Pfam" id="PF07943">
    <property type="entry name" value="PBP5_C"/>
    <property type="match status" value="1"/>
</dbReference>
<evidence type="ECO:0000256" key="2">
    <source>
        <dbReference type="ARBA" id="ARBA00004752"/>
    </source>
</evidence>
<dbReference type="PRINTS" id="PR00725">
    <property type="entry name" value="DADACBPTASE1"/>
</dbReference>
<proteinExistence type="inferred from homology"/>
<keyword evidence="10" id="KW-0573">Peptidoglycan synthesis</keyword>
<sequence>MSVTFLKNLALTGTLALAAVSANAVTIIPKAPNLNAKGYVLMDFDSGKVIASDNAETQLAPASLTKIMTAFVAGQEINNGRLAMDDIVTVGRKAWSRYFPDSSKMFIEPGDKISVANLLRGIMIQSGNDACVALAEHIAGSEQAFVELMNGWAQQIGMTGTRFVNAHGLDGKGIATTPKDMAILARRLIQDTPQVYDIYKEKEFTWNGITQTNRNKLLWDNSLNVDGMKTGYTSKAGYSLVSSAIQDDMRLISVVMGTPSRNARISQSRNLLTYGFRFYDTELLVPADKPALTEIIWKGAEDQLDITVPNNVYMTLPKSQLKKIDVQYQINEPLQAPIAKGDVVGTASWTIDNETVKEVALVAAETIEQGGFFKRLLDSLKLFFSELFGQLFS</sequence>
<dbReference type="Gene3D" id="3.40.710.10">
    <property type="entry name" value="DD-peptidase/beta-lactamase superfamily"/>
    <property type="match status" value="1"/>
</dbReference>
<dbReference type="PANTHER" id="PTHR21581">
    <property type="entry name" value="D-ALANYL-D-ALANINE CARBOXYPEPTIDASE"/>
    <property type="match status" value="1"/>
</dbReference>
<evidence type="ECO:0000256" key="10">
    <source>
        <dbReference type="ARBA" id="ARBA00022984"/>
    </source>
</evidence>
<evidence type="ECO:0000313" key="17">
    <source>
        <dbReference type="Proteomes" id="UP001203338"/>
    </source>
</evidence>
<comment type="pathway">
    <text evidence="2">Cell wall biogenesis; peptidoglycan biosynthesis.</text>
</comment>
<dbReference type="SUPFAM" id="SSF56601">
    <property type="entry name" value="beta-lactamase/transpeptidase-like"/>
    <property type="match status" value="1"/>
</dbReference>
<evidence type="ECO:0000256" key="12">
    <source>
        <dbReference type="ARBA" id="ARBA00034000"/>
    </source>
</evidence>
<evidence type="ECO:0000256" key="3">
    <source>
        <dbReference type="ARBA" id="ARBA00007164"/>
    </source>
</evidence>
<dbReference type="Gene3D" id="2.60.410.10">
    <property type="entry name" value="D-Ala-D-Ala carboxypeptidase, C-terminal domain"/>
    <property type="match status" value="1"/>
</dbReference>
<keyword evidence="11" id="KW-0961">Cell wall biogenesis/degradation</keyword>
<evidence type="ECO:0000256" key="9">
    <source>
        <dbReference type="ARBA" id="ARBA00022960"/>
    </source>
</evidence>
<evidence type="ECO:0000256" key="13">
    <source>
        <dbReference type="RuleBase" id="RU004016"/>
    </source>
</evidence>
<dbReference type="InterPro" id="IPR012338">
    <property type="entry name" value="Beta-lactam/transpept-like"/>
</dbReference>
<keyword evidence="8" id="KW-0378">Hydrolase</keyword>
<keyword evidence="6" id="KW-0645">Protease</keyword>
<comment type="similarity">
    <text evidence="3 13">Belongs to the peptidase S11 family.</text>
</comment>
<keyword evidence="17" id="KW-1185">Reference proteome</keyword>
<dbReference type="InterPro" id="IPR015956">
    <property type="entry name" value="Peniciliin-bd_prot_C_sf"/>
</dbReference>
<feature type="chain" id="PRO_5046078145" description="serine-type D-Ala-D-Ala carboxypeptidase" evidence="14">
    <location>
        <begin position="25"/>
        <end position="393"/>
    </location>
</feature>
<evidence type="ECO:0000313" key="16">
    <source>
        <dbReference type="EMBL" id="MCL6271322.1"/>
    </source>
</evidence>
<dbReference type="EC" id="3.4.16.4" evidence="4"/>
<comment type="function">
    <text evidence="1">Removes C-terminal D-alanyl residues from sugar-peptide cell wall precursors.</text>
</comment>
<dbReference type="InterPro" id="IPR001967">
    <property type="entry name" value="Peptidase_S11_N"/>
</dbReference>
<feature type="signal peptide" evidence="14">
    <location>
        <begin position="1"/>
        <end position="24"/>
    </location>
</feature>
<dbReference type="EMBL" id="JAMFLX010000023">
    <property type="protein sequence ID" value="MCL6271322.1"/>
    <property type="molecule type" value="Genomic_DNA"/>
</dbReference>
<dbReference type="Pfam" id="PF00768">
    <property type="entry name" value="Peptidase_S11"/>
    <property type="match status" value="1"/>
</dbReference>